<dbReference type="PANTHER" id="PTHR24365">
    <property type="entry name" value="TOLL-LIKE RECEPTOR"/>
    <property type="match status" value="1"/>
</dbReference>
<name>A0A6P4XUL0_BRABE</name>
<evidence type="ECO:0000259" key="14">
    <source>
        <dbReference type="PROSITE" id="PS50104"/>
    </source>
</evidence>
<dbReference type="InterPro" id="IPR000157">
    <property type="entry name" value="TIR_dom"/>
</dbReference>
<evidence type="ECO:0000256" key="8">
    <source>
        <dbReference type="ARBA" id="ARBA00022859"/>
    </source>
</evidence>
<accession>A0A6P4XUL0</accession>
<keyword evidence="4" id="KW-0433">Leucine-rich repeat</keyword>
<evidence type="ECO:0000256" key="12">
    <source>
        <dbReference type="ARBA" id="ARBA00023180"/>
    </source>
</evidence>
<dbReference type="GeneID" id="109462228"/>
<dbReference type="Pfam" id="PF01582">
    <property type="entry name" value="TIR"/>
    <property type="match status" value="1"/>
</dbReference>
<keyword evidence="12" id="KW-0325">Glycoprotein</keyword>
<dbReference type="FunFam" id="3.40.50.10140:FF:000001">
    <property type="entry name" value="Toll-like receptor 2"/>
    <property type="match status" value="1"/>
</dbReference>
<dbReference type="PROSITE" id="PS50104">
    <property type="entry name" value="TIR"/>
    <property type="match status" value="1"/>
</dbReference>
<evidence type="ECO:0000256" key="9">
    <source>
        <dbReference type="ARBA" id="ARBA00022989"/>
    </source>
</evidence>
<keyword evidence="13" id="KW-0395">Inflammatory response</keyword>
<organism evidence="15 16">
    <name type="scientific">Branchiostoma belcheri</name>
    <name type="common">Amphioxus</name>
    <dbReference type="NCBI Taxonomy" id="7741"/>
    <lineage>
        <taxon>Eukaryota</taxon>
        <taxon>Metazoa</taxon>
        <taxon>Chordata</taxon>
        <taxon>Cephalochordata</taxon>
        <taxon>Leptocardii</taxon>
        <taxon>Amphioxiformes</taxon>
        <taxon>Branchiostomatidae</taxon>
        <taxon>Branchiostoma</taxon>
    </lineage>
</organism>
<dbReference type="OrthoDB" id="5966846at2759"/>
<evidence type="ECO:0000313" key="15">
    <source>
        <dbReference type="Proteomes" id="UP000515135"/>
    </source>
</evidence>
<dbReference type="Proteomes" id="UP000515135">
    <property type="component" value="Unplaced"/>
</dbReference>
<evidence type="ECO:0000256" key="4">
    <source>
        <dbReference type="ARBA" id="ARBA00022614"/>
    </source>
</evidence>
<evidence type="ECO:0000256" key="2">
    <source>
        <dbReference type="ARBA" id="ARBA00009634"/>
    </source>
</evidence>
<evidence type="ECO:0000256" key="5">
    <source>
        <dbReference type="ARBA" id="ARBA00022692"/>
    </source>
</evidence>
<keyword evidence="8" id="KW-0391">Immunity</keyword>
<keyword evidence="11" id="KW-0675">Receptor</keyword>
<dbReference type="GO" id="GO:0045087">
    <property type="term" value="P:innate immune response"/>
    <property type="evidence" value="ECO:0007669"/>
    <property type="project" value="UniProtKB-KW"/>
</dbReference>
<gene>
    <name evidence="16" type="primary">LOC109462228</name>
</gene>
<dbReference type="SMART" id="SM00255">
    <property type="entry name" value="TIR"/>
    <property type="match status" value="1"/>
</dbReference>
<keyword evidence="6" id="KW-0732">Signal</keyword>
<evidence type="ECO:0000313" key="16">
    <source>
        <dbReference type="RefSeq" id="XP_019614324.1"/>
    </source>
</evidence>
<reference evidence="16" key="1">
    <citation type="submission" date="2025-08" db="UniProtKB">
        <authorList>
            <consortium name="RefSeq"/>
        </authorList>
    </citation>
    <scope>IDENTIFICATION</scope>
    <source>
        <tissue evidence="16">Gonad</tissue>
    </source>
</reference>
<keyword evidence="15" id="KW-1185">Reference proteome</keyword>
<evidence type="ECO:0000256" key="6">
    <source>
        <dbReference type="ARBA" id="ARBA00022729"/>
    </source>
</evidence>
<comment type="similarity">
    <text evidence="2">Belongs to the Toll-like receptor family.</text>
</comment>
<protein>
    <submittedName>
        <fullName evidence="16">Toll-like receptor 13</fullName>
    </submittedName>
</protein>
<sequence>PRDVGWVIHQAIENLEPDYSLVLHERDFAVGAPIVENIADAVENSRRTVCLITRNFLKSKWCEYEFQLAQYHMFEEGGGVRLILVFLEGIPDRMLKQFRHLNAVVKRDTYLTWPHDVRKRPLFWRRLRDALGEPLPRDPDPQQQAQALERNIPEQLEQAPVRNIVEVQVHAPVQTIPELRYEILLPVPDEQWFRDGDDVPLLQ</sequence>
<feature type="domain" description="TIR" evidence="14">
    <location>
        <begin position="1"/>
        <end position="131"/>
    </location>
</feature>
<dbReference type="InterPro" id="IPR035897">
    <property type="entry name" value="Toll_tir_struct_dom_sf"/>
</dbReference>
<evidence type="ECO:0000256" key="3">
    <source>
        <dbReference type="ARBA" id="ARBA00022588"/>
    </source>
</evidence>
<evidence type="ECO:0000256" key="10">
    <source>
        <dbReference type="ARBA" id="ARBA00023136"/>
    </source>
</evidence>
<dbReference type="GO" id="GO:0007165">
    <property type="term" value="P:signal transduction"/>
    <property type="evidence" value="ECO:0007669"/>
    <property type="project" value="InterPro"/>
</dbReference>
<proteinExistence type="inferred from homology"/>
<keyword evidence="3" id="KW-0399">Innate immunity</keyword>
<feature type="non-terminal residue" evidence="16">
    <location>
        <position position="1"/>
    </location>
</feature>
<dbReference type="SUPFAM" id="SSF52200">
    <property type="entry name" value="Toll/Interleukin receptor TIR domain"/>
    <property type="match status" value="1"/>
</dbReference>
<dbReference type="AlphaFoldDB" id="A0A6P4XUL0"/>
<keyword evidence="9" id="KW-1133">Transmembrane helix</keyword>
<evidence type="ECO:0000256" key="7">
    <source>
        <dbReference type="ARBA" id="ARBA00022737"/>
    </source>
</evidence>
<comment type="subcellular location">
    <subcellularLocation>
        <location evidence="1">Membrane</location>
        <topology evidence="1">Single-pass type I membrane protein</topology>
    </subcellularLocation>
</comment>
<keyword evidence="5" id="KW-0812">Transmembrane</keyword>
<evidence type="ECO:0000256" key="1">
    <source>
        <dbReference type="ARBA" id="ARBA00004479"/>
    </source>
</evidence>
<dbReference type="KEGG" id="bbel:109462228"/>
<keyword evidence="10" id="KW-0472">Membrane</keyword>
<dbReference type="GO" id="GO:0038023">
    <property type="term" value="F:signaling receptor activity"/>
    <property type="evidence" value="ECO:0007669"/>
    <property type="project" value="TreeGrafter"/>
</dbReference>
<dbReference type="GO" id="GO:0005886">
    <property type="term" value="C:plasma membrane"/>
    <property type="evidence" value="ECO:0007669"/>
    <property type="project" value="TreeGrafter"/>
</dbReference>
<dbReference type="Gene3D" id="3.40.50.10140">
    <property type="entry name" value="Toll/interleukin-1 receptor homology (TIR) domain"/>
    <property type="match status" value="1"/>
</dbReference>
<dbReference type="PANTHER" id="PTHR24365:SF530">
    <property type="entry name" value="MSTPROX-RELATED"/>
    <property type="match status" value="1"/>
</dbReference>
<keyword evidence="7" id="KW-0677">Repeat</keyword>
<dbReference type="RefSeq" id="XP_019614324.1">
    <property type="nucleotide sequence ID" value="XM_019758765.1"/>
</dbReference>
<evidence type="ECO:0000256" key="11">
    <source>
        <dbReference type="ARBA" id="ARBA00023170"/>
    </source>
</evidence>
<evidence type="ECO:0000256" key="13">
    <source>
        <dbReference type="ARBA" id="ARBA00023198"/>
    </source>
</evidence>